<proteinExistence type="predicted"/>
<dbReference type="PANTHER" id="PTHR31917:SF147">
    <property type="entry name" value="AGENET DOMAIN-CONTAINING PROTEIN"/>
    <property type="match status" value="1"/>
</dbReference>
<dbReference type="Pfam" id="PF05641">
    <property type="entry name" value="Agenet"/>
    <property type="match status" value="1"/>
</dbReference>
<organism evidence="2 3">
    <name type="scientific">Thalictrum thalictroides</name>
    <name type="common">Rue-anemone</name>
    <name type="synonym">Anemone thalictroides</name>
    <dbReference type="NCBI Taxonomy" id="46969"/>
    <lineage>
        <taxon>Eukaryota</taxon>
        <taxon>Viridiplantae</taxon>
        <taxon>Streptophyta</taxon>
        <taxon>Embryophyta</taxon>
        <taxon>Tracheophyta</taxon>
        <taxon>Spermatophyta</taxon>
        <taxon>Magnoliopsida</taxon>
        <taxon>Ranunculales</taxon>
        <taxon>Ranunculaceae</taxon>
        <taxon>Thalictroideae</taxon>
        <taxon>Thalictrum</taxon>
    </lineage>
</organism>
<gene>
    <name evidence="2" type="ORF">FRX31_008355</name>
</gene>
<dbReference type="AlphaFoldDB" id="A0A7J6WZP5"/>
<dbReference type="CDD" id="cd20405">
    <property type="entry name" value="Tudor_Agenet_AtDUF_rpt1_3"/>
    <property type="match status" value="1"/>
</dbReference>
<dbReference type="Proteomes" id="UP000554482">
    <property type="component" value="Unassembled WGS sequence"/>
</dbReference>
<evidence type="ECO:0000259" key="1">
    <source>
        <dbReference type="Pfam" id="PF05641"/>
    </source>
</evidence>
<keyword evidence="3" id="KW-1185">Reference proteome</keyword>
<reference evidence="2 3" key="1">
    <citation type="submission" date="2020-06" db="EMBL/GenBank/DDBJ databases">
        <title>Transcriptomic and genomic resources for Thalictrum thalictroides and T. hernandezii: Facilitating candidate gene discovery in an emerging model plant lineage.</title>
        <authorList>
            <person name="Arias T."/>
            <person name="Riano-Pachon D.M."/>
            <person name="Di Stilio V.S."/>
        </authorList>
    </citation>
    <scope>NUCLEOTIDE SEQUENCE [LARGE SCALE GENOMIC DNA]</scope>
    <source>
        <strain evidence="3">cv. WT478/WT964</strain>
        <tissue evidence="2">Leaves</tissue>
    </source>
</reference>
<dbReference type="EMBL" id="JABWDY010008622">
    <property type="protein sequence ID" value="KAF5202058.1"/>
    <property type="molecule type" value="Genomic_DNA"/>
</dbReference>
<comment type="caution">
    <text evidence="2">The sequence shown here is derived from an EMBL/GenBank/DDBJ whole genome shotgun (WGS) entry which is preliminary data.</text>
</comment>
<dbReference type="InterPro" id="IPR008395">
    <property type="entry name" value="Agenet-like_dom"/>
</dbReference>
<accession>A0A7J6WZP5</accession>
<evidence type="ECO:0000313" key="3">
    <source>
        <dbReference type="Proteomes" id="UP000554482"/>
    </source>
</evidence>
<evidence type="ECO:0000313" key="2">
    <source>
        <dbReference type="EMBL" id="KAF5202058.1"/>
    </source>
</evidence>
<feature type="domain" description="Agenet-like" evidence="1">
    <location>
        <begin position="10"/>
        <end position="68"/>
    </location>
</feature>
<name>A0A7J6WZP5_THATH</name>
<sequence length="75" mass="8525">MAAFDVQLDQDVEVLGFEPGFEDSMYLAKVTEINPNNKYVVKYKTLLDDNGVDYLVEEVSGDHIRPAPLVFKIPY</sequence>
<protein>
    <recommendedName>
        <fullName evidence="1">Agenet-like domain-containing protein</fullName>
    </recommendedName>
</protein>
<dbReference type="PANTHER" id="PTHR31917">
    <property type="entry name" value="AGENET DOMAIN-CONTAINING PROTEIN-RELATED"/>
    <property type="match status" value="1"/>
</dbReference>